<keyword evidence="4" id="KW-0812">Transmembrane</keyword>
<protein>
    <submittedName>
        <fullName evidence="8">Uncharacterized protein</fullName>
    </submittedName>
</protein>
<dbReference type="PANTHER" id="PTHR35093">
    <property type="entry name" value="OUTER MEMBRANE PROTEIN NMB0088-RELATED"/>
    <property type="match status" value="1"/>
</dbReference>
<reference evidence="8 9" key="1">
    <citation type="journal article" date="2019" name="Nat. Med.">
        <title>A library of human gut bacterial isolates paired with longitudinal multiomics data enables mechanistic microbiome research.</title>
        <authorList>
            <person name="Poyet M."/>
            <person name="Groussin M."/>
            <person name="Gibbons S.M."/>
            <person name="Avila-Pacheco J."/>
            <person name="Jiang X."/>
            <person name="Kearney S.M."/>
            <person name="Perrotta A.R."/>
            <person name="Berdy B."/>
            <person name="Zhao S."/>
            <person name="Lieberman T.D."/>
            <person name="Swanson P.K."/>
            <person name="Smith M."/>
            <person name="Roesemann S."/>
            <person name="Alexander J.E."/>
            <person name="Rich S.A."/>
            <person name="Livny J."/>
            <person name="Vlamakis H."/>
            <person name="Clish C."/>
            <person name="Bullock K."/>
            <person name="Deik A."/>
            <person name="Scott J."/>
            <person name="Pierce K.A."/>
            <person name="Xavier R.J."/>
            <person name="Alm E.J."/>
        </authorList>
    </citation>
    <scope>NUCLEOTIDE SEQUENCE [LARGE SCALE GENOMIC DNA]</scope>
    <source>
        <strain evidence="8 9">BIOML-A58</strain>
    </source>
</reference>
<evidence type="ECO:0000313" key="9">
    <source>
        <dbReference type="Proteomes" id="UP000434604"/>
    </source>
</evidence>
<dbReference type="RefSeq" id="WP_087323774.1">
    <property type="nucleotide sequence ID" value="NZ_JAHOJA010000044.1"/>
</dbReference>
<dbReference type="InterPro" id="IPR005017">
    <property type="entry name" value="OMPP1/FadL/TodX"/>
</dbReference>
<proteinExistence type="inferred from homology"/>
<dbReference type="PANTHER" id="PTHR35093:SF8">
    <property type="entry name" value="OUTER MEMBRANE PROTEIN NMB0088-RELATED"/>
    <property type="match status" value="1"/>
</dbReference>
<keyword evidence="7" id="KW-0998">Cell outer membrane</keyword>
<sequence>MKNIRFAIVILCTLVGTTATSAQNLYDAARLMGNDLNGTARFVGMGGAMGALGGDISTMGTNPAGIGIYRSSDVMTTFGFSNIGLKSNTNGNKNELDKFRGSFDNVGFVISSRIGNETALRFVNFGFNYRKVKSFDKNMAMNGLMEDMGGPLSQSDLFASLSYGLPEDYLSSNAAFTDGGIDAAPWLGAMALRTRVIGLNDSENNQYASNVGYRVDSEGNIIYLPVMGEYTSREKGGLHSYDFNVALNIYDRVYFGATIGAYSVDYSRNSIYRESYQGDVSNYSLENWFDTSGTGFDFKLGVIVRPFESSSFRIGAAIHTPTWFNLEDRTSALLISDIDMNSDGTIGKDELYEYDTMEFPGESKTKYQLVTPWKYNLSLGYTIGRSVALGAEYEYSDYSSAKLKYDDGMRMEDETSQIKTGLKGVHTLRVGAEFKLAPEFAFRVGYNYRTAAMYDDTFKRIALNSISTSTEFSNLKATNNYTLGFGYKGSVFYADLAYQLNTYKEDFYPFYNEVGEHFETILVPNATKVTNTRHQVLLTLGMRF</sequence>
<dbReference type="GO" id="GO:0009279">
    <property type="term" value="C:cell outer membrane"/>
    <property type="evidence" value="ECO:0007669"/>
    <property type="project" value="UniProtKB-SubCell"/>
</dbReference>
<evidence type="ECO:0000256" key="5">
    <source>
        <dbReference type="ARBA" id="ARBA00022729"/>
    </source>
</evidence>
<accession>A0A1Y4UYU6</accession>
<evidence type="ECO:0000256" key="6">
    <source>
        <dbReference type="ARBA" id="ARBA00023136"/>
    </source>
</evidence>
<keyword evidence="6" id="KW-0472">Membrane</keyword>
<keyword evidence="3" id="KW-1134">Transmembrane beta strand</keyword>
<dbReference type="AlphaFoldDB" id="A0A1Y4UYU6"/>
<evidence type="ECO:0000256" key="4">
    <source>
        <dbReference type="ARBA" id="ARBA00022692"/>
    </source>
</evidence>
<dbReference type="GO" id="GO:0015483">
    <property type="term" value="F:long-chain fatty acid transporting porin activity"/>
    <property type="evidence" value="ECO:0007669"/>
    <property type="project" value="TreeGrafter"/>
</dbReference>
<comment type="caution">
    <text evidence="8">The sequence shown here is derived from an EMBL/GenBank/DDBJ whole genome shotgun (WGS) entry which is preliminary data.</text>
</comment>
<dbReference type="InterPro" id="IPR018247">
    <property type="entry name" value="EF_Hand_1_Ca_BS"/>
</dbReference>
<evidence type="ECO:0000256" key="2">
    <source>
        <dbReference type="ARBA" id="ARBA00008163"/>
    </source>
</evidence>
<comment type="subcellular location">
    <subcellularLocation>
        <location evidence="1">Cell outer membrane</location>
        <topology evidence="1">Multi-pass membrane protein</topology>
    </subcellularLocation>
</comment>
<evidence type="ECO:0000313" key="8">
    <source>
        <dbReference type="EMBL" id="KAB6147540.1"/>
    </source>
</evidence>
<keyword evidence="5" id="KW-0732">Signal</keyword>
<gene>
    <name evidence="8" type="ORF">GA398_10775</name>
</gene>
<dbReference type="SUPFAM" id="SSF56935">
    <property type="entry name" value="Porins"/>
    <property type="match status" value="1"/>
</dbReference>
<evidence type="ECO:0000256" key="1">
    <source>
        <dbReference type="ARBA" id="ARBA00004571"/>
    </source>
</evidence>
<name>A0A1Y4UYU6_9BACE</name>
<dbReference type="EMBL" id="WDED01000014">
    <property type="protein sequence ID" value="KAB6147540.1"/>
    <property type="molecule type" value="Genomic_DNA"/>
</dbReference>
<comment type="similarity">
    <text evidence="2">Belongs to the OmpP1/FadL family.</text>
</comment>
<organism evidence="8 9">
    <name type="scientific">Bacteroides xylanisolvens</name>
    <dbReference type="NCBI Taxonomy" id="371601"/>
    <lineage>
        <taxon>Bacteria</taxon>
        <taxon>Pseudomonadati</taxon>
        <taxon>Bacteroidota</taxon>
        <taxon>Bacteroidia</taxon>
        <taxon>Bacteroidales</taxon>
        <taxon>Bacteroidaceae</taxon>
        <taxon>Bacteroides</taxon>
    </lineage>
</organism>
<dbReference type="Proteomes" id="UP000434604">
    <property type="component" value="Unassembled WGS sequence"/>
</dbReference>
<evidence type="ECO:0000256" key="3">
    <source>
        <dbReference type="ARBA" id="ARBA00022452"/>
    </source>
</evidence>
<dbReference type="PROSITE" id="PS00018">
    <property type="entry name" value="EF_HAND_1"/>
    <property type="match status" value="1"/>
</dbReference>
<dbReference type="Gene3D" id="2.40.160.60">
    <property type="entry name" value="Outer membrane protein transport protein (OMPP1/FadL/TodX)"/>
    <property type="match status" value="1"/>
</dbReference>
<evidence type="ECO:0000256" key="7">
    <source>
        <dbReference type="ARBA" id="ARBA00023237"/>
    </source>
</evidence>